<gene>
    <name evidence="2" type="ORF">ACFP3R_30120</name>
</gene>
<accession>A0ABW1PDM1</accession>
<keyword evidence="3" id="KW-1185">Reference proteome</keyword>
<dbReference type="InterPro" id="IPR041664">
    <property type="entry name" value="AAA_16"/>
</dbReference>
<evidence type="ECO:0000313" key="2">
    <source>
        <dbReference type="EMBL" id="MFC6093548.1"/>
    </source>
</evidence>
<name>A0ABW1PDM1_9PSEU</name>
<dbReference type="Gene3D" id="3.40.50.300">
    <property type="entry name" value="P-loop containing nucleotide triphosphate hydrolases"/>
    <property type="match status" value="1"/>
</dbReference>
<dbReference type="EMBL" id="JBHSQO010000045">
    <property type="protein sequence ID" value="MFC6093548.1"/>
    <property type="molecule type" value="Genomic_DNA"/>
</dbReference>
<feature type="domain" description="Orc1-like AAA ATPase" evidence="1">
    <location>
        <begin position="5"/>
        <end position="131"/>
    </location>
</feature>
<proteinExistence type="predicted"/>
<sequence>MPWHFVGRTEQVERIRATVARAHAGPLLITGEPGVGRTTALRRALAQVDGPDLEVIHLHPDGGLVPFGLVLPHLPEDFVTTEPLGVAVRKAVDAFLDRVEGRRVVLVVDDAHRADHAGMLVVRDLHRRGDVLPIITRPTGVSPAPGPDPLDCLRYERDFQILCLPPLNADEVGAVLGGVLGGRVHRATTEALHAVTGGNPRALHDLVGERLADDVVLDGGAWRFNPCRTGGRSTFAAEGITALVETTHRAWRELALDRAEELCCLARWSGVEDRVAEVLAGVLLLRGRAGEALEFLDSLGRDEPTWSRVAPVRALVLALGLGRPEEAGELLRLAGGTNLQRRRHLLAMRAWLLAVTGSPTEAFASLDALDRGGSDHEAALFTRAARAAVELAVGSPAIAVSHLRRALIAVRAQRDDVPWMEPYLTACLIDALLLAGRLTEATAVAGDFHGGKRDNAWNVAVTLTELVGHRMPIAGGAVELAS</sequence>
<dbReference type="InterPro" id="IPR027417">
    <property type="entry name" value="P-loop_NTPase"/>
</dbReference>
<reference evidence="3" key="1">
    <citation type="journal article" date="2019" name="Int. J. Syst. Evol. Microbiol.">
        <title>The Global Catalogue of Microorganisms (GCM) 10K type strain sequencing project: providing services to taxonomists for standard genome sequencing and annotation.</title>
        <authorList>
            <consortium name="The Broad Institute Genomics Platform"/>
            <consortium name="The Broad Institute Genome Sequencing Center for Infectious Disease"/>
            <person name="Wu L."/>
            <person name="Ma J."/>
        </authorList>
    </citation>
    <scope>NUCLEOTIDE SEQUENCE [LARGE SCALE GENOMIC DNA]</scope>
    <source>
        <strain evidence="3">CGMCC 4.7246</strain>
    </source>
</reference>
<evidence type="ECO:0000259" key="1">
    <source>
        <dbReference type="Pfam" id="PF13191"/>
    </source>
</evidence>
<organism evidence="2 3">
    <name type="scientific">Saccharothrix lopnurensis</name>
    <dbReference type="NCBI Taxonomy" id="1670621"/>
    <lineage>
        <taxon>Bacteria</taxon>
        <taxon>Bacillati</taxon>
        <taxon>Actinomycetota</taxon>
        <taxon>Actinomycetes</taxon>
        <taxon>Pseudonocardiales</taxon>
        <taxon>Pseudonocardiaceae</taxon>
        <taxon>Saccharothrix</taxon>
    </lineage>
</organism>
<dbReference type="Proteomes" id="UP001596220">
    <property type="component" value="Unassembled WGS sequence"/>
</dbReference>
<dbReference type="RefSeq" id="WP_380640857.1">
    <property type="nucleotide sequence ID" value="NZ_JBHSQO010000045.1"/>
</dbReference>
<comment type="caution">
    <text evidence="2">The sequence shown here is derived from an EMBL/GenBank/DDBJ whole genome shotgun (WGS) entry which is preliminary data.</text>
</comment>
<dbReference type="SUPFAM" id="SSF52540">
    <property type="entry name" value="P-loop containing nucleoside triphosphate hydrolases"/>
    <property type="match status" value="1"/>
</dbReference>
<evidence type="ECO:0000313" key="3">
    <source>
        <dbReference type="Proteomes" id="UP001596220"/>
    </source>
</evidence>
<dbReference type="Pfam" id="PF13191">
    <property type="entry name" value="AAA_16"/>
    <property type="match status" value="1"/>
</dbReference>
<protein>
    <submittedName>
        <fullName evidence="2">AAA family ATPase</fullName>
    </submittedName>
</protein>